<evidence type="ECO:0000313" key="6">
    <source>
        <dbReference type="EMBL" id="GAB90020.1"/>
    </source>
</evidence>
<keyword evidence="3" id="KW-0804">Transcription</keyword>
<keyword evidence="7" id="KW-1185">Reference proteome</keyword>
<dbReference type="STRING" id="1108045.GORHZ_079_00130"/>
<evidence type="ECO:0000256" key="1">
    <source>
        <dbReference type="ARBA" id="ARBA00023015"/>
    </source>
</evidence>
<proteinExistence type="predicted"/>
<protein>
    <submittedName>
        <fullName evidence="6">Putative TetR family transcriptional regulator</fullName>
    </submittedName>
</protein>
<comment type="caution">
    <text evidence="6">The sequence shown here is derived from an EMBL/GenBank/DDBJ whole genome shotgun (WGS) entry which is preliminary data.</text>
</comment>
<evidence type="ECO:0000256" key="2">
    <source>
        <dbReference type="ARBA" id="ARBA00023125"/>
    </source>
</evidence>
<dbReference type="AlphaFoldDB" id="K6VSY2"/>
<dbReference type="GO" id="GO:0000976">
    <property type="term" value="F:transcription cis-regulatory region binding"/>
    <property type="evidence" value="ECO:0007669"/>
    <property type="project" value="TreeGrafter"/>
</dbReference>
<dbReference type="SUPFAM" id="SSF46689">
    <property type="entry name" value="Homeodomain-like"/>
    <property type="match status" value="1"/>
</dbReference>
<feature type="domain" description="HTH tetR-type" evidence="5">
    <location>
        <begin position="19"/>
        <end position="79"/>
    </location>
</feature>
<organism evidence="6 7">
    <name type="scientific">Gordonia rhizosphera NBRC 16068</name>
    <dbReference type="NCBI Taxonomy" id="1108045"/>
    <lineage>
        <taxon>Bacteria</taxon>
        <taxon>Bacillati</taxon>
        <taxon>Actinomycetota</taxon>
        <taxon>Actinomycetes</taxon>
        <taxon>Mycobacteriales</taxon>
        <taxon>Gordoniaceae</taxon>
        <taxon>Gordonia</taxon>
    </lineage>
</organism>
<dbReference type="Gene3D" id="1.10.357.10">
    <property type="entry name" value="Tetracycline Repressor, domain 2"/>
    <property type="match status" value="1"/>
</dbReference>
<evidence type="ECO:0000259" key="5">
    <source>
        <dbReference type="PROSITE" id="PS50977"/>
    </source>
</evidence>
<dbReference type="EMBL" id="BAHC01000079">
    <property type="protein sequence ID" value="GAB90020.1"/>
    <property type="molecule type" value="Genomic_DNA"/>
</dbReference>
<evidence type="ECO:0000256" key="3">
    <source>
        <dbReference type="ARBA" id="ARBA00023163"/>
    </source>
</evidence>
<dbReference type="InterPro" id="IPR054129">
    <property type="entry name" value="DesT_TetR_C"/>
</dbReference>
<keyword evidence="2 4" id="KW-0238">DNA-binding</keyword>
<dbReference type="InterPro" id="IPR009057">
    <property type="entry name" value="Homeodomain-like_sf"/>
</dbReference>
<evidence type="ECO:0000313" key="7">
    <source>
        <dbReference type="Proteomes" id="UP000008363"/>
    </source>
</evidence>
<sequence>MPVTPSSVPTVKRTRMSPAARREQLIALGLAMVRDRPLEEVSIDAVAGAAGVSRALPFHYFESKQDFHVAIARAQADEMLACTAPDPTLDDPITMLTRSMSAFIDYVSENRKAYTAFMRGSSSADPAMREVFDQTRAVMAGRVIDHAPKLGISVTPVVEMTVLGWISFVEETTISWLTDPVITRDQLLTLITASLPALATVVATVS</sequence>
<feature type="DNA-binding region" description="H-T-H motif" evidence="4">
    <location>
        <begin position="42"/>
        <end position="61"/>
    </location>
</feature>
<name>K6VSY2_9ACTN</name>
<dbReference type="InterPro" id="IPR001647">
    <property type="entry name" value="HTH_TetR"/>
</dbReference>
<dbReference type="InterPro" id="IPR050109">
    <property type="entry name" value="HTH-type_TetR-like_transc_reg"/>
</dbReference>
<dbReference type="PANTHER" id="PTHR30055">
    <property type="entry name" value="HTH-TYPE TRANSCRIPTIONAL REGULATOR RUTR"/>
    <property type="match status" value="1"/>
</dbReference>
<keyword evidence="1" id="KW-0805">Transcription regulation</keyword>
<evidence type="ECO:0000256" key="4">
    <source>
        <dbReference type="PROSITE-ProRule" id="PRU00335"/>
    </source>
</evidence>
<gene>
    <name evidence="6" type="ORF">GORHZ_079_00130</name>
</gene>
<dbReference type="Pfam" id="PF00440">
    <property type="entry name" value="TetR_N"/>
    <property type="match status" value="1"/>
</dbReference>
<dbReference type="PROSITE" id="PS50977">
    <property type="entry name" value="HTH_TETR_2"/>
    <property type="match status" value="1"/>
</dbReference>
<dbReference type="Pfam" id="PF21943">
    <property type="entry name" value="TetR_C_46"/>
    <property type="match status" value="1"/>
</dbReference>
<dbReference type="PANTHER" id="PTHR30055:SF174">
    <property type="entry name" value="TRANSCRIPTIONAL REGULATORY PROTEIN (PROBABLY TETR-FAMILY)-RELATED"/>
    <property type="match status" value="1"/>
</dbReference>
<accession>K6VSY2</accession>
<dbReference type="Proteomes" id="UP000008363">
    <property type="component" value="Unassembled WGS sequence"/>
</dbReference>
<reference evidence="6 7" key="1">
    <citation type="submission" date="2012-08" db="EMBL/GenBank/DDBJ databases">
        <title>Whole genome shotgun sequence of Gordonia rhizosphera NBRC 16068.</title>
        <authorList>
            <person name="Takarada H."/>
            <person name="Isaki S."/>
            <person name="Hosoyama A."/>
            <person name="Tsuchikane K."/>
            <person name="Katsumata H."/>
            <person name="Baba S."/>
            <person name="Ohji S."/>
            <person name="Yamazaki S."/>
            <person name="Fujita N."/>
        </authorList>
    </citation>
    <scope>NUCLEOTIDE SEQUENCE [LARGE SCALE GENOMIC DNA]</scope>
    <source>
        <strain evidence="6 7">NBRC 16068</strain>
    </source>
</reference>
<dbReference type="GO" id="GO:0003700">
    <property type="term" value="F:DNA-binding transcription factor activity"/>
    <property type="evidence" value="ECO:0007669"/>
    <property type="project" value="TreeGrafter"/>
</dbReference>
<dbReference type="eggNOG" id="COG1309">
    <property type="taxonomic scope" value="Bacteria"/>
</dbReference>